<evidence type="ECO:0008006" key="3">
    <source>
        <dbReference type="Google" id="ProtNLM"/>
    </source>
</evidence>
<dbReference type="PANTHER" id="PTHR24559">
    <property type="entry name" value="TRANSPOSON TY3-I GAG-POL POLYPROTEIN"/>
    <property type="match status" value="1"/>
</dbReference>
<accession>A0A8X6MW65</accession>
<dbReference type="InterPro" id="IPR053134">
    <property type="entry name" value="RNA-dir_DNA_polymerase"/>
</dbReference>
<dbReference type="AlphaFoldDB" id="A0A8X6MW65"/>
<organism evidence="1 2">
    <name type="scientific">Nephila pilipes</name>
    <name type="common">Giant wood spider</name>
    <name type="synonym">Nephila maculata</name>
    <dbReference type="NCBI Taxonomy" id="299642"/>
    <lineage>
        <taxon>Eukaryota</taxon>
        <taxon>Metazoa</taxon>
        <taxon>Ecdysozoa</taxon>
        <taxon>Arthropoda</taxon>
        <taxon>Chelicerata</taxon>
        <taxon>Arachnida</taxon>
        <taxon>Araneae</taxon>
        <taxon>Araneomorphae</taxon>
        <taxon>Entelegynae</taxon>
        <taxon>Araneoidea</taxon>
        <taxon>Nephilidae</taxon>
        <taxon>Nephila</taxon>
    </lineage>
</organism>
<dbReference type="SUPFAM" id="SSF56672">
    <property type="entry name" value="DNA/RNA polymerases"/>
    <property type="match status" value="1"/>
</dbReference>
<evidence type="ECO:0000313" key="1">
    <source>
        <dbReference type="EMBL" id="GFS81098.1"/>
    </source>
</evidence>
<dbReference type="InterPro" id="IPR043128">
    <property type="entry name" value="Rev_trsase/Diguanyl_cyclase"/>
</dbReference>
<dbReference type="GO" id="GO:0071897">
    <property type="term" value="P:DNA biosynthetic process"/>
    <property type="evidence" value="ECO:0007669"/>
    <property type="project" value="UniProtKB-ARBA"/>
</dbReference>
<dbReference type="PANTHER" id="PTHR24559:SF444">
    <property type="entry name" value="REVERSE TRANSCRIPTASE DOMAIN-CONTAINING PROTEIN"/>
    <property type="match status" value="1"/>
</dbReference>
<dbReference type="InterPro" id="IPR043502">
    <property type="entry name" value="DNA/RNA_pol_sf"/>
</dbReference>
<dbReference type="Gene3D" id="3.30.70.270">
    <property type="match status" value="1"/>
</dbReference>
<reference evidence="1" key="1">
    <citation type="submission" date="2020-08" db="EMBL/GenBank/DDBJ databases">
        <title>Multicomponent nature underlies the extraordinary mechanical properties of spider dragline silk.</title>
        <authorList>
            <person name="Kono N."/>
            <person name="Nakamura H."/>
            <person name="Mori M."/>
            <person name="Yoshida Y."/>
            <person name="Ohtoshi R."/>
            <person name="Malay A.D."/>
            <person name="Moran D.A.P."/>
            <person name="Tomita M."/>
            <person name="Numata K."/>
            <person name="Arakawa K."/>
        </authorList>
    </citation>
    <scope>NUCLEOTIDE SEQUENCE</scope>
</reference>
<protein>
    <recommendedName>
        <fullName evidence="3">Reverse transcriptase</fullName>
    </recommendedName>
</protein>
<name>A0A8X6MW65_NEPPI</name>
<dbReference type="Proteomes" id="UP000887013">
    <property type="component" value="Unassembled WGS sequence"/>
</dbReference>
<dbReference type="Gene3D" id="3.10.10.10">
    <property type="entry name" value="HIV Type 1 Reverse Transcriptase, subunit A, domain 1"/>
    <property type="match status" value="1"/>
</dbReference>
<sequence length="99" mass="11088">MQIILSDDTPIALRPRLSQAEKIIVENQIEQLLSDGIISPSSSSFPALLVLVKIKDQSTRICVDFGALNSKTIKQRFPLPLIEDIFDQLHGAILFQVWT</sequence>
<keyword evidence="2" id="KW-1185">Reference proteome</keyword>
<dbReference type="OrthoDB" id="420169at2759"/>
<gene>
    <name evidence="1" type="ORF">NPIL_309531</name>
</gene>
<evidence type="ECO:0000313" key="2">
    <source>
        <dbReference type="Proteomes" id="UP000887013"/>
    </source>
</evidence>
<proteinExistence type="predicted"/>
<dbReference type="EMBL" id="BMAW01002945">
    <property type="protein sequence ID" value="GFS81098.1"/>
    <property type="molecule type" value="Genomic_DNA"/>
</dbReference>
<comment type="caution">
    <text evidence="1">The sequence shown here is derived from an EMBL/GenBank/DDBJ whole genome shotgun (WGS) entry which is preliminary data.</text>
</comment>